<organism evidence="3">
    <name type="scientific">Volvox carteri f. nagariensis</name>
    <dbReference type="NCBI Taxonomy" id="3068"/>
    <lineage>
        <taxon>Eukaryota</taxon>
        <taxon>Viridiplantae</taxon>
        <taxon>Chlorophyta</taxon>
        <taxon>core chlorophytes</taxon>
        <taxon>Chlorophyceae</taxon>
        <taxon>CS clade</taxon>
        <taxon>Chlamydomonadales</taxon>
        <taxon>Volvocaceae</taxon>
        <taxon>Volvox</taxon>
    </lineage>
</organism>
<evidence type="ECO:0000313" key="2">
    <source>
        <dbReference type="EMBL" id="EFJ40803.1"/>
    </source>
</evidence>
<feature type="compositionally biased region" description="Low complexity" evidence="1">
    <location>
        <begin position="126"/>
        <end position="150"/>
    </location>
</feature>
<evidence type="ECO:0000256" key="1">
    <source>
        <dbReference type="SAM" id="MobiDB-lite"/>
    </source>
</evidence>
<feature type="compositionally biased region" description="Basic residues" evidence="1">
    <location>
        <begin position="422"/>
        <end position="435"/>
    </location>
</feature>
<protein>
    <submittedName>
        <fullName evidence="2">Uncharacterized protein</fullName>
    </submittedName>
</protein>
<feature type="compositionally biased region" description="Low complexity" evidence="1">
    <location>
        <begin position="436"/>
        <end position="450"/>
    </location>
</feature>
<gene>
    <name evidence="2" type="ORF">VOLCADRAFT_99384</name>
</gene>
<dbReference type="Proteomes" id="UP000001058">
    <property type="component" value="Unassembled WGS sequence"/>
</dbReference>
<name>D8UHP2_VOLCA</name>
<feature type="region of interest" description="Disordered" evidence="1">
    <location>
        <begin position="494"/>
        <end position="516"/>
    </location>
</feature>
<feature type="compositionally biased region" description="Low complexity" evidence="1">
    <location>
        <begin position="290"/>
        <end position="308"/>
    </location>
</feature>
<feature type="compositionally biased region" description="Basic and acidic residues" evidence="1">
    <location>
        <begin position="494"/>
        <end position="503"/>
    </location>
</feature>
<feature type="region of interest" description="Disordered" evidence="1">
    <location>
        <begin position="271"/>
        <end position="326"/>
    </location>
</feature>
<reference evidence="2 3" key="1">
    <citation type="journal article" date="2010" name="Science">
        <title>Genomic analysis of organismal complexity in the multicellular green alga Volvox carteri.</title>
        <authorList>
            <person name="Prochnik S.E."/>
            <person name="Umen J."/>
            <person name="Nedelcu A.M."/>
            <person name="Hallmann A."/>
            <person name="Miller S.M."/>
            <person name="Nishii I."/>
            <person name="Ferris P."/>
            <person name="Kuo A."/>
            <person name="Mitros T."/>
            <person name="Fritz-Laylin L.K."/>
            <person name="Hellsten U."/>
            <person name="Chapman J."/>
            <person name="Simakov O."/>
            <person name="Rensing S.A."/>
            <person name="Terry A."/>
            <person name="Pangilinan J."/>
            <person name="Kapitonov V."/>
            <person name="Jurka J."/>
            <person name="Salamov A."/>
            <person name="Shapiro H."/>
            <person name="Schmutz J."/>
            <person name="Grimwood J."/>
            <person name="Lindquist E."/>
            <person name="Lucas S."/>
            <person name="Grigoriev I.V."/>
            <person name="Schmitt R."/>
            <person name="Kirk D."/>
            <person name="Rokhsar D.S."/>
        </authorList>
    </citation>
    <scope>NUCLEOTIDE SEQUENCE [LARGE SCALE GENOMIC DNA]</scope>
    <source>
        <strain evidence="3">f. Nagariensis / Eve</strain>
    </source>
</reference>
<evidence type="ECO:0000313" key="3">
    <source>
        <dbReference type="Proteomes" id="UP000001058"/>
    </source>
</evidence>
<feature type="compositionally biased region" description="Basic and acidic residues" evidence="1">
    <location>
        <begin position="171"/>
        <end position="232"/>
    </location>
</feature>
<dbReference type="KEGG" id="vcn:VOLCADRAFT_99384"/>
<dbReference type="OrthoDB" id="548634at2759"/>
<proteinExistence type="predicted"/>
<feature type="compositionally biased region" description="Low complexity" evidence="1">
    <location>
        <begin position="353"/>
        <end position="364"/>
    </location>
</feature>
<feature type="compositionally biased region" description="Polar residues" evidence="1">
    <location>
        <begin position="365"/>
        <end position="382"/>
    </location>
</feature>
<sequence>MAATIKSLFRGSPKHAASKGGDNIVRKSDNVNAGSDLAKAERQVSKSSGFGEQGGNGAIVTAATAASAMSDTAVGAATCSSMVTSGVNAAAAFLPASTTAALLAAATITTLPATTPAASISINATASTGSSTARDSSAAPTTSPTAATPYTRREDYAASQHKPYKSAYASNDRDHIRDDRDRYGSSYYRDYRDRYPGRDHNRRDYRDRDQARDYSRGDHRDLRDCGRNDYRRGYGCSGDRSPSRHDRPRHWNLQVEDPRRKAAAVAAAHVRLRRRSTAATDLPAPRVDGKAAGATESAASGSNHAGSGEQPPKTSALISGPAIATGDGSAAASAAVIGRRPGPPLIELATLCSGSDTGTGPSPSNTDSQLDGSALGDSTATPSGEPETVSSSDEDHMEQGQVRKSKNSEEDGDNEEGTSARRSSRGAGTKRKVGRKSAGARSSKSSSGVARRSRKDVVAELERALARVALDAKPVPGAATIRLFCGHCGKEQPWDTAGERARPLPDPSAPDGLKRTKDTGRVLYDAKESTCITCGNMIMCNPLSATCIYCDCQLDGFRPSYWKCTNTDGTARKRVLTGAAAARAASAAGTATDSGTKSGGIGAITSTAATSAGAGAAPFPQAPAPAPAACPYSQSCPECRDHDLRFRGRPRCNCPRLHGAIAGQVTGNRAGNLGWVNLH</sequence>
<dbReference type="AlphaFoldDB" id="D8UHP2"/>
<dbReference type="InParanoid" id="D8UHP2"/>
<dbReference type="GeneID" id="9623256"/>
<dbReference type="RefSeq" id="XP_002958178.1">
    <property type="nucleotide sequence ID" value="XM_002958132.1"/>
</dbReference>
<dbReference type="EMBL" id="GL378407">
    <property type="protein sequence ID" value="EFJ40803.1"/>
    <property type="molecule type" value="Genomic_DNA"/>
</dbReference>
<feature type="region of interest" description="Disordered" evidence="1">
    <location>
        <begin position="126"/>
        <end position="253"/>
    </location>
</feature>
<keyword evidence="3" id="KW-1185">Reference proteome</keyword>
<feature type="region of interest" description="Disordered" evidence="1">
    <location>
        <begin position="347"/>
        <end position="456"/>
    </location>
</feature>
<accession>D8UHP2</accession>